<reference evidence="7 8" key="1">
    <citation type="submission" date="2014-12" db="EMBL/GenBank/DDBJ databases">
        <title>Genome sequence of Methanobrevibacter arboriphilicus DH1, DSM1125.</title>
        <authorList>
            <person name="Poehlein A."/>
            <person name="Thauer R.K."/>
            <person name="Seedorf H."/>
            <person name="Daniel R."/>
        </authorList>
    </citation>
    <scope>NUCLEOTIDE SEQUENCE [LARGE SCALE GENOMIC DNA]</scope>
    <source>
        <strain evidence="7 8">DH1</strain>
    </source>
</reference>
<gene>
    <name evidence="7" type="ORF">MBBAR_11c00160</name>
</gene>
<evidence type="ECO:0000256" key="5">
    <source>
        <dbReference type="RuleBase" id="RU368020"/>
    </source>
</evidence>
<comment type="cofactor">
    <cofactor evidence="1">
        <name>[4Fe-4S] cluster</name>
        <dbReference type="ChEBI" id="CHEBI:49883"/>
    </cofactor>
</comment>
<dbReference type="Pfam" id="PF13459">
    <property type="entry name" value="Fer4_15"/>
    <property type="match status" value="1"/>
</dbReference>
<protein>
    <recommendedName>
        <fullName evidence="5">Ferredoxin</fullName>
    </recommendedName>
</protein>
<name>A0A1V6N230_METAZ</name>
<accession>A0A1V6N230</accession>
<dbReference type="PROSITE" id="PS51379">
    <property type="entry name" value="4FE4S_FER_2"/>
    <property type="match status" value="1"/>
</dbReference>
<evidence type="ECO:0000259" key="6">
    <source>
        <dbReference type="PROSITE" id="PS51379"/>
    </source>
</evidence>
<dbReference type="InterPro" id="IPR001080">
    <property type="entry name" value="3Fe4S_ferredoxin"/>
</dbReference>
<keyword evidence="4 5" id="KW-0411">Iron-sulfur</keyword>
<dbReference type="OrthoDB" id="5583at2157"/>
<evidence type="ECO:0000256" key="3">
    <source>
        <dbReference type="ARBA" id="ARBA00023004"/>
    </source>
</evidence>
<dbReference type="EMBL" id="JXMW01000011">
    <property type="protein sequence ID" value="OQD58623.1"/>
    <property type="molecule type" value="Genomic_DNA"/>
</dbReference>
<dbReference type="Proteomes" id="UP000191661">
    <property type="component" value="Unassembled WGS sequence"/>
</dbReference>
<dbReference type="GO" id="GO:0005506">
    <property type="term" value="F:iron ion binding"/>
    <property type="evidence" value="ECO:0007669"/>
    <property type="project" value="UniProtKB-UniRule"/>
</dbReference>
<comment type="function">
    <text evidence="5">Ferredoxins are iron-sulfur proteins that transfer electrons in a wide variety of metabolic reactions.</text>
</comment>
<dbReference type="GO" id="GO:0051536">
    <property type="term" value="F:iron-sulfur cluster binding"/>
    <property type="evidence" value="ECO:0007669"/>
    <property type="project" value="UniProtKB-KW"/>
</dbReference>
<keyword evidence="5" id="KW-0249">Electron transport</keyword>
<evidence type="ECO:0000256" key="2">
    <source>
        <dbReference type="ARBA" id="ARBA00022723"/>
    </source>
</evidence>
<dbReference type="SUPFAM" id="SSF54862">
    <property type="entry name" value="4Fe-4S ferredoxins"/>
    <property type="match status" value="1"/>
</dbReference>
<dbReference type="RefSeq" id="WP_080460474.1">
    <property type="nucleotide sequence ID" value="NZ_BBET01000093.1"/>
</dbReference>
<evidence type="ECO:0000313" key="7">
    <source>
        <dbReference type="EMBL" id="OQD58623.1"/>
    </source>
</evidence>
<dbReference type="GO" id="GO:0016491">
    <property type="term" value="F:oxidoreductase activity"/>
    <property type="evidence" value="ECO:0007669"/>
    <property type="project" value="UniProtKB-ARBA"/>
</dbReference>
<dbReference type="InterPro" id="IPR017896">
    <property type="entry name" value="4Fe4S_Fe-S-bd"/>
</dbReference>
<proteinExistence type="predicted"/>
<feature type="domain" description="4Fe-4S ferredoxin-type" evidence="6">
    <location>
        <begin position="3"/>
        <end position="31"/>
    </location>
</feature>
<comment type="caution">
    <text evidence="7">The sequence shown here is derived from an EMBL/GenBank/DDBJ whole genome shotgun (WGS) entry which is preliminary data.</text>
</comment>
<dbReference type="Gene3D" id="3.30.70.20">
    <property type="match status" value="1"/>
</dbReference>
<keyword evidence="3 5" id="KW-0408">Iron</keyword>
<keyword evidence="5" id="KW-0813">Transport</keyword>
<organism evidence="7 8">
    <name type="scientific">Methanobrevibacter arboriphilus JCM 13429 = DSM 1125</name>
    <dbReference type="NCBI Taxonomy" id="1300164"/>
    <lineage>
        <taxon>Archaea</taxon>
        <taxon>Methanobacteriati</taxon>
        <taxon>Methanobacteriota</taxon>
        <taxon>Methanomada group</taxon>
        <taxon>Methanobacteria</taxon>
        <taxon>Methanobacteriales</taxon>
        <taxon>Methanobacteriaceae</taxon>
        <taxon>Methanobrevibacter</taxon>
    </lineage>
</organism>
<keyword evidence="8" id="KW-1185">Reference proteome</keyword>
<dbReference type="InterPro" id="IPR017900">
    <property type="entry name" value="4Fe4S_Fe_S_CS"/>
</dbReference>
<keyword evidence="2 5" id="KW-0479">Metal-binding</keyword>
<dbReference type="GO" id="GO:0009055">
    <property type="term" value="F:electron transfer activity"/>
    <property type="evidence" value="ECO:0007669"/>
    <property type="project" value="UniProtKB-UniRule"/>
</dbReference>
<evidence type="ECO:0000256" key="1">
    <source>
        <dbReference type="ARBA" id="ARBA00001966"/>
    </source>
</evidence>
<evidence type="ECO:0000256" key="4">
    <source>
        <dbReference type="ARBA" id="ARBA00023014"/>
    </source>
</evidence>
<evidence type="ECO:0000313" key="8">
    <source>
        <dbReference type="Proteomes" id="UP000191661"/>
    </source>
</evidence>
<sequence length="78" mass="8779">MVYRIEIERDLCISCENCVNECESMFEMDDGISKLISGDINNDNISIKEYEDISCGIDAAEMCPAECIIVYENDVAIN</sequence>
<dbReference type="PROSITE" id="PS00198">
    <property type="entry name" value="4FE4S_FER_1"/>
    <property type="match status" value="1"/>
</dbReference>
<dbReference type="PRINTS" id="PR00352">
    <property type="entry name" value="3FE4SFRDOXIN"/>
</dbReference>
<dbReference type="AlphaFoldDB" id="A0A1V6N230"/>